<protein>
    <recommendedName>
        <fullName evidence="6">PDEase domain-containing protein</fullName>
    </recommendedName>
</protein>
<dbReference type="eggNOG" id="KOG3689">
    <property type="taxonomic scope" value="Eukaryota"/>
</dbReference>
<evidence type="ECO:0000256" key="5">
    <source>
        <dbReference type="PIRSR" id="PIRSR623088-3"/>
    </source>
</evidence>
<keyword evidence="1 5" id="KW-0479">Metal-binding</keyword>
<feature type="binding site" evidence="5">
    <location>
        <position position="314"/>
    </location>
    <ligand>
        <name>Zn(2+)</name>
        <dbReference type="ChEBI" id="CHEBI:29105"/>
        <label>1</label>
    </ligand>
</feature>
<dbReference type="EMBL" id="GL376604">
    <property type="status" value="NOT_ANNOTATED_CDS"/>
    <property type="molecule type" value="Genomic_DNA"/>
</dbReference>
<dbReference type="OMA" id="FHIATND"/>
<organism evidence="7 8">
    <name type="scientific">Globisporangium ultimum (strain ATCC 200006 / CBS 805.95 / DAOM BR144)</name>
    <name type="common">Pythium ultimum</name>
    <dbReference type="NCBI Taxonomy" id="431595"/>
    <lineage>
        <taxon>Eukaryota</taxon>
        <taxon>Sar</taxon>
        <taxon>Stramenopiles</taxon>
        <taxon>Oomycota</taxon>
        <taxon>Peronosporomycetes</taxon>
        <taxon>Pythiales</taxon>
        <taxon>Pythiaceae</taxon>
        <taxon>Globisporangium</taxon>
    </lineage>
</organism>
<evidence type="ECO:0000313" key="7">
    <source>
        <dbReference type="EnsemblProtists" id="PYU1_T006302"/>
    </source>
</evidence>
<dbReference type="STRING" id="431595.K3WMW0"/>
<feature type="active site" description="Proton donor" evidence="3">
    <location>
        <position position="208"/>
    </location>
</feature>
<reference evidence="7" key="3">
    <citation type="submission" date="2015-02" db="UniProtKB">
        <authorList>
            <consortium name="EnsemblProtists"/>
        </authorList>
    </citation>
    <scope>IDENTIFICATION</scope>
    <source>
        <strain evidence="7">DAOM BR144</strain>
    </source>
</reference>
<sequence>MSNDQSDSSAGIIVTKDEVDQILAGFAKALESSASSRGQIEDEMQQLFLSHANVFDEDMQNFFIQNFIHEAECAKTFRTTVRRTSLVRRCLLAMYPAEKSRCTTEPSRWNASLVARAVQHCRSNSLEVCPEVDNPIIIEAVKSEIAKLCDWDFNVFVIADAVPGQTLSIVGNALLEKYEFCCHFRSSKAKMHHFLRQIELKYHNHPYHNAVHAADVAQSIHHLLTPAGLGESFSPRTKCAAILAAIVHDVGHTSYSNNFHISVNDDLAIQYVYRSPLEHMHCAVAFQLLRNPKCNILQGLTKIEQLEMALHAADVSNPAKSTAMCKIWAERIMQEFYQQGDKERKLQLPVSFGCDRENPIPLEKMQAGFIIGIVRPLFNAICQLPKVELSQCMKRLDENLLYWQSELAGNPARNRED</sequence>
<dbReference type="PANTHER" id="PTHR11347">
    <property type="entry name" value="CYCLIC NUCLEOTIDE PHOSPHODIESTERASE"/>
    <property type="match status" value="1"/>
</dbReference>
<name>K3WMW0_GLOUD</name>
<feature type="binding site" evidence="5">
    <location>
        <position position="212"/>
    </location>
    <ligand>
        <name>Zn(2+)</name>
        <dbReference type="ChEBI" id="CHEBI:29105"/>
        <label>1</label>
    </ligand>
</feature>
<dbReference type="PROSITE" id="PS51845">
    <property type="entry name" value="PDEASE_I_2"/>
    <property type="match status" value="1"/>
</dbReference>
<reference evidence="8" key="2">
    <citation type="submission" date="2010-04" db="EMBL/GenBank/DDBJ databases">
        <authorList>
            <person name="Buell R."/>
            <person name="Hamilton J."/>
            <person name="Hostetler J."/>
        </authorList>
    </citation>
    <scope>NUCLEOTIDE SEQUENCE [LARGE SCALE GENOMIC DNA]</scope>
    <source>
        <strain evidence="8">DAOM:BR144</strain>
    </source>
</reference>
<dbReference type="VEuPathDB" id="FungiDB:PYU1_G006290"/>
<dbReference type="GO" id="GO:0046872">
    <property type="term" value="F:metal ion binding"/>
    <property type="evidence" value="ECO:0007669"/>
    <property type="project" value="UniProtKB-KW"/>
</dbReference>
<accession>K3WMW0</accession>
<dbReference type="GO" id="GO:0004114">
    <property type="term" value="F:3',5'-cyclic-nucleotide phosphodiesterase activity"/>
    <property type="evidence" value="ECO:0007669"/>
    <property type="project" value="InterPro"/>
</dbReference>
<dbReference type="GO" id="GO:0007165">
    <property type="term" value="P:signal transduction"/>
    <property type="evidence" value="ECO:0007669"/>
    <property type="project" value="InterPro"/>
</dbReference>
<dbReference type="InterPro" id="IPR003607">
    <property type="entry name" value="HD/PDEase_dom"/>
</dbReference>
<feature type="domain" description="PDEase" evidence="6">
    <location>
        <begin position="133"/>
        <end position="417"/>
    </location>
</feature>
<feature type="binding site" evidence="5">
    <location>
        <position position="249"/>
    </location>
    <ligand>
        <name>Zn(2+)</name>
        <dbReference type="ChEBI" id="CHEBI:29105"/>
        <label>1</label>
    </ligand>
</feature>
<reference evidence="8" key="1">
    <citation type="journal article" date="2010" name="Genome Biol.">
        <title>Genome sequence of the necrotrophic plant pathogen Pythium ultimum reveals original pathogenicity mechanisms and effector repertoire.</title>
        <authorList>
            <person name="Levesque C.A."/>
            <person name="Brouwer H."/>
            <person name="Cano L."/>
            <person name="Hamilton J.P."/>
            <person name="Holt C."/>
            <person name="Huitema E."/>
            <person name="Raffaele S."/>
            <person name="Robideau G.P."/>
            <person name="Thines M."/>
            <person name="Win J."/>
            <person name="Zerillo M.M."/>
            <person name="Beakes G.W."/>
            <person name="Boore J.L."/>
            <person name="Busam D."/>
            <person name="Dumas B."/>
            <person name="Ferriera S."/>
            <person name="Fuerstenberg S.I."/>
            <person name="Gachon C.M."/>
            <person name="Gaulin E."/>
            <person name="Govers F."/>
            <person name="Grenville-Briggs L."/>
            <person name="Horner N."/>
            <person name="Hostetler J."/>
            <person name="Jiang R.H."/>
            <person name="Johnson J."/>
            <person name="Krajaejun T."/>
            <person name="Lin H."/>
            <person name="Meijer H.J."/>
            <person name="Moore B."/>
            <person name="Morris P."/>
            <person name="Phuntmart V."/>
            <person name="Puiu D."/>
            <person name="Shetty J."/>
            <person name="Stajich J.E."/>
            <person name="Tripathy S."/>
            <person name="Wawra S."/>
            <person name="van West P."/>
            <person name="Whitty B.R."/>
            <person name="Coutinho P.M."/>
            <person name="Henrissat B."/>
            <person name="Martin F."/>
            <person name="Thomas P.D."/>
            <person name="Tyler B.M."/>
            <person name="De Vries R.P."/>
            <person name="Kamoun S."/>
            <person name="Yandell M."/>
            <person name="Tisserat N."/>
            <person name="Buell C.R."/>
        </authorList>
    </citation>
    <scope>NUCLEOTIDE SEQUENCE</scope>
    <source>
        <strain evidence="8">DAOM:BR144</strain>
    </source>
</reference>
<evidence type="ECO:0000259" key="6">
    <source>
        <dbReference type="PROSITE" id="PS51845"/>
    </source>
</evidence>
<evidence type="ECO:0000256" key="3">
    <source>
        <dbReference type="PIRSR" id="PIRSR623088-1"/>
    </source>
</evidence>
<dbReference type="EnsemblProtists" id="PYU1_T006302">
    <property type="protein sequence ID" value="PYU1_T006302"/>
    <property type="gene ID" value="PYU1_G006290"/>
</dbReference>
<feature type="binding site" evidence="4">
    <location>
        <begin position="208"/>
        <end position="212"/>
    </location>
    <ligand>
        <name>AMP</name>
        <dbReference type="ChEBI" id="CHEBI:456215"/>
    </ligand>
</feature>
<dbReference type="InterPro" id="IPR023088">
    <property type="entry name" value="PDEase"/>
</dbReference>
<dbReference type="Gene3D" id="1.10.1300.10">
    <property type="entry name" value="3'5'-cyclic nucleotide phosphodiesterase, catalytic domain"/>
    <property type="match status" value="2"/>
</dbReference>
<dbReference type="SUPFAM" id="SSF109604">
    <property type="entry name" value="HD-domain/PDEase-like"/>
    <property type="match status" value="1"/>
</dbReference>
<keyword evidence="2" id="KW-0378">Hydrolase</keyword>
<evidence type="ECO:0000313" key="8">
    <source>
        <dbReference type="Proteomes" id="UP000019132"/>
    </source>
</evidence>
<feature type="binding site" evidence="4">
    <location>
        <position position="249"/>
    </location>
    <ligand>
        <name>AMP</name>
        <dbReference type="ChEBI" id="CHEBI:456215"/>
    </ligand>
</feature>
<dbReference type="InterPro" id="IPR036971">
    <property type="entry name" value="PDEase_catalytic_dom_sf"/>
</dbReference>
<feature type="binding site" evidence="4">
    <location>
        <position position="366"/>
    </location>
    <ligand>
        <name>AMP</name>
        <dbReference type="ChEBI" id="CHEBI:456215"/>
    </ligand>
</feature>
<dbReference type="InParanoid" id="K3WMW0"/>
<dbReference type="Pfam" id="PF00233">
    <property type="entry name" value="PDEase_I"/>
    <property type="match status" value="2"/>
</dbReference>
<dbReference type="Proteomes" id="UP000019132">
    <property type="component" value="Unassembled WGS sequence"/>
</dbReference>
<dbReference type="PRINTS" id="PR00387">
    <property type="entry name" value="PDIESTERASE1"/>
</dbReference>
<feature type="binding site" evidence="4">
    <location>
        <position position="314"/>
    </location>
    <ligand>
        <name>AMP</name>
        <dbReference type="ChEBI" id="CHEBI:456215"/>
    </ligand>
</feature>
<dbReference type="AlphaFoldDB" id="K3WMW0"/>
<evidence type="ECO:0000256" key="2">
    <source>
        <dbReference type="ARBA" id="ARBA00022801"/>
    </source>
</evidence>
<dbReference type="HOGENOM" id="CLU_026130_1_0_1"/>
<keyword evidence="8" id="KW-1185">Reference proteome</keyword>
<proteinExistence type="predicted"/>
<dbReference type="InterPro" id="IPR002073">
    <property type="entry name" value="PDEase_catalytic_dom"/>
</dbReference>
<evidence type="ECO:0000256" key="4">
    <source>
        <dbReference type="PIRSR" id="PIRSR623088-2"/>
    </source>
</evidence>
<evidence type="ECO:0000256" key="1">
    <source>
        <dbReference type="ARBA" id="ARBA00022723"/>
    </source>
</evidence>
<dbReference type="CDD" id="cd00077">
    <property type="entry name" value="HDc"/>
    <property type="match status" value="1"/>
</dbReference>
<feature type="binding site" evidence="5">
    <location>
        <position position="248"/>
    </location>
    <ligand>
        <name>Zn(2+)</name>
        <dbReference type="ChEBI" id="CHEBI:29105"/>
        <label>1</label>
    </ligand>
</feature>
<feature type="binding site" evidence="5">
    <location>
        <position position="249"/>
    </location>
    <ligand>
        <name>Zn(2+)</name>
        <dbReference type="ChEBI" id="CHEBI:29105"/>
        <label>2</label>
    </ligand>
</feature>
<dbReference type="SMART" id="SM00471">
    <property type="entry name" value="HDc"/>
    <property type="match status" value="1"/>
</dbReference>